<dbReference type="SUPFAM" id="SSF53756">
    <property type="entry name" value="UDP-Glycosyltransferase/glycogen phosphorylase"/>
    <property type="match status" value="1"/>
</dbReference>
<dbReference type="Gene3D" id="3.40.50.2000">
    <property type="entry name" value="Glycogen Phosphorylase B"/>
    <property type="match status" value="2"/>
</dbReference>
<reference evidence="2 3" key="1">
    <citation type="submission" date="2024-09" db="EMBL/GenBank/DDBJ databases">
        <authorList>
            <person name="Zhang Y."/>
        </authorList>
    </citation>
    <scope>NUCLEOTIDE SEQUENCE [LARGE SCALE GENOMIC DNA]</scope>
    <source>
        <strain evidence="2 3">SH314</strain>
    </source>
</reference>
<proteinExistence type="predicted"/>
<protein>
    <submittedName>
        <fullName evidence="2">Glycosyltransferase family 4 protein</fullName>
    </submittedName>
</protein>
<dbReference type="Pfam" id="PF00534">
    <property type="entry name" value="Glycos_transf_1"/>
    <property type="match status" value="1"/>
</dbReference>
<evidence type="ECO:0000313" key="2">
    <source>
        <dbReference type="EMBL" id="MFB2651861.1"/>
    </source>
</evidence>
<dbReference type="InterPro" id="IPR001296">
    <property type="entry name" value="Glyco_trans_1"/>
</dbReference>
<gene>
    <name evidence="2" type="ORF">ACE02L_03825</name>
</gene>
<sequence length="387" mass="43786">MSKKRIVYVSEYLGLECNSTSYYWTKILMNLERDFDILVVAPSSKDNLSFLSKSAFKFITYDYVSFDKSSMLSRLLAYVKMCFSMYGAVKKNISNSDIVVSGTNPIFNMFFLSILKKKLGFKWVLFGYDVFPENLIPGGVVNSNNPIFLLAKFVFSKLYSSPSEIVAVGRDMQNLLRMKTDHKVPVHYIPNWADHKDTFPVDYSKPDDKVIFQFFGNMGRLQDIDNILDAIPLVKSEKAIFSFVGDGGEAEKISRFIARMKDSRVFFKGPCPMSMRNETLSSCDVALISLKPDMYGLAVPSKSYFSLAANKPLIVIGDADSELRQLIKEFNLGWDCDAGSPIQLAYLIDCICENREILSKMNVRDIMIDNFSEATSLAKINHVISTL</sequence>
<dbReference type="RefSeq" id="WP_374918444.1">
    <property type="nucleotide sequence ID" value="NZ_JBHFGJ010000001.1"/>
</dbReference>
<dbReference type="Proteomes" id="UP001576726">
    <property type="component" value="Unassembled WGS sequence"/>
</dbReference>
<evidence type="ECO:0000313" key="3">
    <source>
        <dbReference type="Proteomes" id="UP001576726"/>
    </source>
</evidence>
<keyword evidence="3" id="KW-1185">Reference proteome</keyword>
<name>A0ABV4VS91_9GAMM</name>
<evidence type="ECO:0000259" key="1">
    <source>
        <dbReference type="Pfam" id="PF00534"/>
    </source>
</evidence>
<organism evidence="2 3">
    <name type="scientific">Shewanella seohaensis</name>
    <dbReference type="NCBI Taxonomy" id="755175"/>
    <lineage>
        <taxon>Bacteria</taxon>
        <taxon>Pseudomonadati</taxon>
        <taxon>Pseudomonadota</taxon>
        <taxon>Gammaproteobacteria</taxon>
        <taxon>Alteromonadales</taxon>
        <taxon>Shewanellaceae</taxon>
        <taxon>Shewanella</taxon>
    </lineage>
</organism>
<dbReference type="CDD" id="cd03794">
    <property type="entry name" value="GT4_WbuB-like"/>
    <property type="match status" value="1"/>
</dbReference>
<dbReference type="EMBL" id="JBHFGJ010000001">
    <property type="protein sequence ID" value="MFB2651861.1"/>
    <property type="molecule type" value="Genomic_DNA"/>
</dbReference>
<comment type="caution">
    <text evidence="2">The sequence shown here is derived from an EMBL/GenBank/DDBJ whole genome shotgun (WGS) entry which is preliminary data.</text>
</comment>
<accession>A0ABV4VS91</accession>
<feature type="domain" description="Glycosyl transferase family 1" evidence="1">
    <location>
        <begin position="198"/>
        <end position="361"/>
    </location>
</feature>